<dbReference type="GO" id="GO:0035999">
    <property type="term" value="P:tetrahydrofolate interconversion"/>
    <property type="evidence" value="ECO:0007669"/>
    <property type="project" value="UniProtKB-UniPathway"/>
</dbReference>
<comment type="catalytic activity">
    <reaction evidence="17">
        <text>(6R)-5,10-methenyltetrahydrofolate + H2O = (6R)-10-formyltetrahydrofolate + H(+)</text>
        <dbReference type="Rhea" id="RHEA:23700"/>
        <dbReference type="ChEBI" id="CHEBI:15377"/>
        <dbReference type="ChEBI" id="CHEBI:15378"/>
        <dbReference type="ChEBI" id="CHEBI:57455"/>
        <dbReference type="ChEBI" id="CHEBI:195366"/>
        <dbReference type="EC" id="3.5.4.9"/>
    </reaction>
</comment>
<keyword evidence="10" id="KW-0436">Ligase</keyword>
<keyword evidence="13" id="KW-0067">ATP-binding</keyword>
<dbReference type="Gene3D" id="3.40.50.10860">
    <property type="entry name" value="Leucine Dehydrogenase, chain A, domain 1"/>
    <property type="match status" value="1"/>
</dbReference>
<evidence type="ECO:0000256" key="6">
    <source>
        <dbReference type="ARBA" id="ARBA00012776"/>
    </source>
</evidence>
<dbReference type="SUPFAM" id="SSF52540">
    <property type="entry name" value="P-loop containing nucleoside triphosphate hydrolases"/>
    <property type="match status" value="1"/>
</dbReference>
<feature type="domain" description="Tetrahydrofolate dehydrogenase/cyclohydrolase NAD(P)-binding" evidence="20">
    <location>
        <begin position="146"/>
        <end position="294"/>
    </location>
</feature>
<evidence type="ECO:0000256" key="7">
    <source>
        <dbReference type="ARBA" id="ARBA00012859"/>
    </source>
</evidence>
<dbReference type="Gene3D" id="3.10.410.10">
    <property type="entry name" value="Formyltetrahydrofolate synthetase, domain 3"/>
    <property type="match status" value="1"/>
</dbReference>
<dbReference type="AlphaFoldDB" id="A0A8B8IB43"/>
<dbReference type="OrthoDB" id="1845775at2759"/>
<dbReference type="Gene3D" id="3.40.50.720">
    <property type="entry name" value="NAD(P)-binding Rossmann-like Domain"/>
    <property type="match status" value="1"/>
</dbReference>
<dbReference type="HAMAP" id="MF_01543">
    <property type="entry name" value="FTHFS"/>
    <property type="match status" value="1"/>
</dbReference>
<keyword evidence="9" id="KW-0554">One-carbon metabolism</keyword>
<keyword evidence="14" id="KW-0521">NADP</keyword>
<comment type="subunit">
    <text evidence="4">Homodimer.</text>
</comment>
<feature type="domain" description="Tetrahydrofolate dehydrogenase/cyclohydrolase catalytic" evidence="19">
    <location>
        <begin position="12"/>
        <end position="126"/>
    </location>
</feature>
<evidence type="ECO:0000256" key="15">
    <source>
        <dbReference type="ARBA" id="ARBA00023002"/>
    </source>
</evidence>
<dbReference type="Gene3D" id="3.40.50.300">
    <property type="entry name" value="P-loop containing nucleotide triphosphate hydrolases"/>
    <property type="match status" value="2"/>
</dbReference>
<dbReference type="PROSITE" id="PS00767">
    <property type="entry name" value="THF_DHG_CYH_2"/>
    <property type="match status" value="1"/>
</dbReference>
<dbReference type="GO" id="GO:0004329">
    <property type="term" value="F:formate-tetrahydrofolate ligase activity"/>
    <property type="evidence" value="ECO:0007669"/>
    <property type="project" value="UniProtKB-EC"/>
</dbReference>
<evidence type="ECO:0000256" key="16">
    <source>
        <dbReference type="ARBA" id="ARBA00023268"/>
    </source>
</evidence>
<dbReference type="EC" id="1.5.1.5" evidence="7"/>
<comment type="pathway">
    <text evidence="1">One-carbon metabolism; tetrahydrofolate interconversion.</text>
</comment>
<name>A0A8B8IB43_VANTA</name>
<dbReference type="Pfam" id="PF01268">
    <property type="entry name" value="FTHFS"/>
    <property type="match status" value="1"/>
</dbReference>
<protein>
    <recommendedName>
        <fullName evidence="8">C-1-tetrahydrofolate synthase, cytoplasmic</fullName>
        <ecNumber evidence="7">1.5.1.5</ecNumber>
        <ecNumber evidence="6">3.5.4.9</ecNumber>
        <ecNumber evidence="5">6.3.4.3</ecNumber>
    </recommendedName>
</protein>
<evidence type="ECO:0000256" key="2">
    <source>
        <dbReference type="ARBA" id="ARBA00005559"/>
    </source>
</evidence>
<dbReference type="InterPro" id="IPR020631">
    <property type="entry name" value="THF_DH/CycHdrlase_NAD-bd_dom"/>
</dbReference>
<evidence type="ECO:0000256" key="18">
    <source>
        <dbReference type="ARBA" id="ARBA00049033"/>
    </source>
</evidence>
<evidence type="ECO:0000313" key="22">
    <source>
        <dbReference type="RefSeq" id="XP_026494264.2"/>
    </source>
</evidence>
<dbReference type="Proteomes" id="UP001652626">
    <property type="component" value="Chromosome 19"/>
</dbReference>
<dbReference type="GO" id="GO:0005829">
    <property type="term" value="C:cytosol"/>
    <property type="evidence" value="ECO:0007669"/>
    <property type="project" value="UniProtKB-ARBA"/>
</dbReference>
<dbReference type="OMA" id="QPIMFRR"/>
<dbReference type="GO" id="GO:0009086">
    <property type="term" value="P:methionine biosynthetic process"/>
    <property type="evidence" value="ECO:0007669"/>
    <property type="project" value="UniProtKB-KW"/>
</dbReference>
<evidence type="ECO:0000256" key="11">
    <source>
        <dbReference type="ARBA" id="ARBA00022741"/>
    </source>
</evidence>
<dbReference type="InterPro" id="IPR046346">
    <property type="entry name" value="Aminoacid_DH-like_N_sf"/>
</dbReference>
<dbReference type="CDD" id="cd00477">
    <property type="entry name" value="FTHFS"/>
    <property type="match status" value="1"/>
</dbReference>
<dbReference type="UniPathway" id="UPA00193"/>
<dbReference type="GO" id="GO:0005524">
    <property type="term" value="F:ATP binding"/>
    <property type="evidence" value="ECO:0007669"/>
    <property type="project" value="UniProtKB-KW"/>
</dbReference>
<evidence type="ECO:0000313" key="21">
    <source>
        <dbReference type="Proteomes" id="UP001652626"/>
    </source>
</evidence>
<evidence type="ECO:0000256" key="3">
    <source>
        <dbReference type="ARBA" id="ARBA00006985"/>
    </source>
</evidence>
<dbReference type="RefSeq" id="XP_026494264.2">
    <property type="nucleotide sequence ID" value="XM_026638479.2"/>
</dbReference>
<comment type="catalytic activity">
    <reaction evidence="18">
        <text>(6S)-5,6,7,8-tetrahydrofolate + formate + ATP = (6R)-10-formyltetrahydrofolate + ADP + phosphate</text>
        <dbReference type="Rhea" id="RHEA:20221"/>
        <dbReference type="ChEBI" id="CHEBI:15740"/>
        <dbReference type="ChEBI" id="CHEBI:30616"/>
        <dbReference type="ChEBI" id="CHEBI:43474"/>
        <dbReference type="ChEBI" id="CHEBI:57453"/>
        <dbReference type="ChEBI" id="CHEBI:195366"/>
        <dbReference type="ChEBI" id="CHEBI:456216"/>
        <dbReference type="EC" id="6.3.4.3"/>
    </reaction>
</comment>
<keyword evidence="11" id="KW-0547">Nucleotide-binding</keyword>
<evidence type="ECO:0000256" key="1">
    <source>
        <dbReference type="ARBA" id="ARBA00004777"/>
    </source>
</evidence>
<dbReference type="Pfam" id="PF00763">
    <property type="entry name" value="THF_DHG_CYH"/>
    <property type="match status" value="1"/>
</dbReference>
<dbReference type="InterPro" id="IPR000559">
    <property type="entry name" value="Formate_THF_ligase"/>
</dbReference>
<dbReference type="SUPFAM" id="SSF53223">
    <property type="entry name" value="Aminoacid dehydrogenase-like, N-terminal domain"/>
    <property type="match status" value="1"/>
</dbReference>
<dbReference type="HAMAP" id="MF_01576">
    <property type="entry name" value="THF_DHG_CYH"/>
    <property type="match status" value="1"/>
</dbReference>
<dbReference type="GO" id="GO:0004488">
    <property type="term" value="F:methylenetetrahydrofolate dehydrogenase (NADP+) activity"/>
    <property type="evidence" value="ECO:0007669"/>
    <property type="project" value="UniProtKB-EC"/>
</dbReference>
<evidence type="ECO:0000256" key="5">
    <source>
        <dbReference type="ARBA" id="ARBA00012295"/>
    </source>
</evidence>
<sequence>MNMWKNQDDIDNILTAIQNDLREQVSEMRRKSPSFQPRLAIVQVGGREDSNVYIRMKLKAAENIGILAEHIKLPRDLNQTELLTKINSLNDSPFVHGIIVQMPLDCTENIDAHLVTDAVSPQKDVDGLNTQNEGRVALGDMSGFVPCTPAGCVELIKQTGVTIAGKTAVVLGRSKIVGTPVAELLKWENATVTVCHSKTKNLSEITKTADILVVAIGKPELVRGSWIKPGAVVIDCGINPIPDSTKSSRQRLVGDVSYSEAIQVATHVTPVPGGVGPMTVAMLMRNTVLAARRQFERFTAPVWPLQTLRLNTLTPVPSDIVIARSQKPKHISQLAEEIGLSPNEVSQYGNTKAKISLSVLDRLRDQKGGKYIVVAGITPTPLGEGKSTTLLGLVQALGAHRGRNAFACMRQPSQGPTFGVKGGAAGGGYSQVIPMEDFNLHLTGDIHAVTAANNLLAAQMDARIFHELTQKDGPLYERLVPKIKGVRKFSSIQLRRLNRLGINKTDPDTLTPEERTKFARLNIDTTKIMWNRVVDLNDRYLRKITIGQSPTEKGFTRESSFDISVASEIMAVLALGKDIDDIKERLANMVVALDKSGNPVTADDLGVTGALMVLLKDAFEPTLMQTLEGTPVLVHTGPFANIAHGCSSILADKIAMKLAREDGYVATEAGFGSDIGMEKFFDIKCRASGDTPHCAVIVSTVRALKMHGGGPTVSPGQPLHEVYRQENLELLNKGLCNLGKHISNGNKFGVPVVVAINRHANDSEVELRAVQQYALQHGAFAAVLCAHWARGGAGAVELADAVIAACARPSTFRYLYPLDLPLRDKIQTIATEMYGAGTVDYTDDVLEKMKTFTERGYDKLAICMAKTSNSLTGDPTIKGAPTGFPLRVNDIFVSVGAGFIVPMVGEISKMPGLPTRPSIYDIDLDTKTGEIQGLF</sequence>
<dbReference type="InterPro" id="IPR000672">
    <property type="entry name" value="THF_DH/CycHdrlase"/>
</dbReference>
<evidence type="ECO:0000256" key="13">
    <source>
        <dbReference type="ARBA" id="ARBA00022840"/>
    </source>
</evidence>
<gene>
    <name evidence="22" type="primary">LOC113399365</name>
</gene>
<dbReference type="SUPFAM" id="SSF51735">
    <property type="entry name" value="NAD(P)-binding Rossmann-fold domains"/>
    <property type="match status" value="1"/>
</dbReference>
<dbReference type="InterPro" id="IPR020867">
    <property type="entry name" value="THF_DH/CycHdrlase_CS"/>
</dbReference>
<keyword evidence="21" id="KW-1185">Reference proteome</keyword>
<dbReference type="GO" id="GO:0004477">
    <property type="term" value="F:methenyltetrahydrofolate cyclohydrolase activity"/>
    <property type="evidence" value="ECO:0007669"/>
    <property type="project" value="UniProtKB-EC"/>
</dbReference>
<evidence type="ECO:0000259" key="19">
    <source>
        <dbReference type="Pfam" id="PF00763"/>
    </source>
</evidence>
<dbReference type="InterPro" id="IPR036291">
    <property type="entry name" value="NAD(P)-bd_dom_sf"/>
</dbReference>
<keyword evidence="15" id="KW-0560">Oxidoreductase</keyword>
<dbReference type="PROSITE" id="PS00766">
    <property type="entry name" value="THF_DHG_CYH_1"/>
    <property type="match status" value="1"/>
</dbReference>
<comment type="similarity">
    <text evidence="3">In the C-terminal section; belongs to the formate--tetrahydrofolate ligase family.</text>
</comment>
<dbReference type="CDD" id="cd01080">
    <property type="entry name" value="NAD_bind_m-THF_DH_Cyclohyd"/>
    <property type="match status" value="1"/>
</dbReference>
<dbReference type="GO" id="GO:0000105">
    <property type="term" value="P:L-histidine biosynthetic process"/>
    <property type="evidence" value="ECO:0007669"/>
    <property type="project" value="UniProtKB-KW"/>
</dbReference>
<accession>A0A8B8IB43</accession>
<dbReference type="GO" id="GO:0009257">
    <property type="term" value="P:10-formyltetrahydrofolate biosynthetic process"/>
    <property type="evidence" value="ECO:0007669"/>
    <property type="project" value="UniProtKB-ARBA"/>
</dbReference>
<keyword evidence="16" id="KW-0511">Multifunctional enzyme</keyword>
<keyword evidence="12" id="KW-0378">Hydrolase</keyword>
<dbReference type="InterPro" id="IPR020628">
    <property type="entry name" value="Formate_THF_ligase_CS"/>
</dbReference>
<evidence type="ECO:0000256" key="8">
    <source>
        <dbReference type="ARBA" id="ARBA00017592"/>
    </source>
</evidence>
<evidence type="ECO:0000256" key="4">
    <source>
        <dbReference type="ARBA" id="ARBA00011738"/>
    </source>
</evidence>
<dbReference type="GO" id="GO:0046655">
    <property type="term" value="P:folic acid metabolic process"/>
    <property type="evidence" value="ECO:0007669"/>
    <property type="project" value="UniProtKB-ARBA"/>
</dbReference>
<dbReference type="InterPro" id="IPR027417">
    <property type="entry name" value="P-loop_NTPase"/>
</dbReference>
<dbReference type="InterPro" id="IPR020630">
    <property type="entry name" value="THF_DH/CycHdrlase_cat_dom"/>
</dbReference>
<evidence type="ECO:0000256" key="9">
    <source>
        <dbReference type="ARBA" id="ARBA00022563"/>
    </source>
</evidence>
<reference evidence="22" key="1">
    <citation type="submission" date="2025-08" db="UniProtKB">
        <authorList>
            <consortium name="RefSeq"/>
        </authorList>
    </citation>
    <scope>IDENTIFICATION</scope>
    <source>
        <tissue evidence="22">Whole body</tissue>
    </source>
</reference>
<dbReference type="EC" id="3.5.4.9" evidence="6"/>
<evidence type="ECO:0000256" key="10">
    <source>
        <dbReference type="ARBA" id="ARBA00022598"/>
    </source>
</evidence>
<dbReference type="PROSITE" id="PS00722">
    <property type="entry name" value="FTHFS_2"/>
    <property type="match status" value="1"/>
</dbReference>
<comment type="similarity">
    <text evidence="2">In the N-terminal section; belongs to the tetrahydrofolate dehydrogenase/cyclohydrolase family.</text>
</comment>
<dbReference type="PANTHER" id="PTHR48099">
    <property type="entry name" value="C-1-TETRAHYDROFOLATE SYNTHASE, CYTOPLASMIC-RELATED"/>
    <property type="match status" value="1"/>
</dbReference>
<organism evidence="21 22">
    <name type="scientific">Vanessa tameamea</name>
    <name type="common">Kamehameha butterfly</name>
    <dbReference type="NCBI Taxonomy" id="334116"/>
    <lineage>
        <taxon>Eukaryota</taxon>
        <taxon>Metazoa</taxon>
        <taxon>Ecdysozoa</taxon>
        <taxon>Arthropoda</taxon>
        <taxon>Hexapoda</taxon>
        <taxon>Insecta</taxon>
        <taxon>Pterygota</taxon>
        <taxon>Neoptera</taxon>
        <taxon>Endopterygota</taxon>
        <taxon>Lepidoptera</taxon>
        <taxon>Glossata</taxon>
        <taxon>Ditrysia</taxon>
        <taxon>Papilionoidea</taxon>
        <taxon>Nymphalidae</taxon>
        <taxon>Nymphalinae</taxon>
        <taxon>Vanessa</taxon>
    </lineage>
</organism>
<dbReference type="Gene3D" id="1.10.8.770">
    <property type="match status" value="1"/>
</dbReference>
<dbReference type="PRINTS" id="PR00085">
    <property type="entry name" value="THFDHDRGNASE"/>
</dbReference>
<evidence type="ECO:0000256" key="17">
    <source>
        <dbReference type="ARBA" id="ARBA00036357"/>
    </source>
</evidence>
<evidence type="ECO:0000259" key="20">
    <source>
        <dbReference type="Pfam" id="PF02882"/>
    </source>
</evidence>
<dbReference type="EC" id="6.3.4.3" evidence="5"/>
<dbReference type="GeneID" id="113399365"/>
<dbReference type="PANTHER" id="PTHR48099:SF5">
    <property type="entry name" value="C-1-TETRAHYDROFOLATE SYNTHASE, CYTOPLASMIC"/>
    <property type="match status" value="1"/>
</dbReference>
<proteinExistence type="inferred from homology"/>
<evidence type="ECO:0000256" key="14">
    <source>
        <dbReference type="ARBA" id="ARBA00022857"/>
    </source>
</evidence>
<evidence type="ECO:0000256" key="12">
    <source>
        <dbReference type="ARBA" id="ARBA00022801"/>
    </source>
</evidence>
<dbReference type="Pfam" id="PF02882">
    <property type="entry name" value="THF_DHG_CYH_C"/>
    <property type="match status" value="1"/>
</dbReference>
<dbReference type="PROSITE" id="PS00721">
    <property type="entry name" value="FTHFS_1"/>
    <property type="match status" value="1"/>
</dbReference>
<dbReference type="GO" id="GO:0006164">
    <property type="term" value="P:purine nucleotide biosynthetic process"/>
    <property type="evidence" value="ECO:0007669"/>
    <property type="project" value="UniProtKB-KW"/>
</dbReference>